<sequence length="212" mass="22449">MATILIVTFCSQLAVAQTPDATTVSFTSVIFPAVPTINVGISFKGCAQVPDQVTAFTALNNNTVFAVYQDDACKNYLYSVKGFLASMQEVKSVSFDKIDSTNAYAQGVTFRDSTIHTTQPANRNVLIAMVVSGSVLFFAVGGAALWFMERKKKAKLGNKVGVSGTGLPVYASKSQEATVKHVSASYPASAASSVSYLPAYNITTTTTTYTSA</sequence>
<feature type="transmembrane region" description="Helical" evidence="1">
    <location>
        <begin position="125"/>
        <end position="147"/>
    </location>
</feature>
<proteinExistence type="predicted"/>
<reference evidence="3" key="1">
    <citation type="journal article" date="2020" name="Fungal Divers.">
        <title>Resolving the Mortierellaceae phylogeny through synthesis of multi-gene phylogenetics and phylogenomics.</title>
        <authorList>
            <person name="Vandepol N."/>
            <person name="Liber J."/>
            <person name="Desiro A."/>
            <person name="Na H."/>
            <person name="Kennedy M."/>
            <person name="Barry K."/>
            <person name="Grigoriev I.V."/>
            <person name="Miller A.N."/>
            <person name="O'Donnell K."/>
            <person name="Stajich J.E."/>
            <person name="Bonito G."/>
        </authorList>
    </citation>
    <scope>NUCLEOTIDE SEQUENCE</scope>
    <source>
        <strain evidence="3">NRRL 6426</strain>
    </source>
</reference>
<evidence type="ECO:0000256" key="1">
    <source>
        <dbReference type="SAM" id="Phobius"/>
    </source>
</evidence>
<dbReference type="AlphaFoldDB" id="A0A9P5RVB3"/>
<gene>
    <name evidence="3" type="ORF">BG015_009579</name>
</gene>
<comment type="caution">
    <text evidence="3">The sequence shown here is derived from an EMBL/GenBank/DDBJ whole genome shotgun (WGS) entry which is preliminary data.</text>
</comment>
<accession>A0A9P5RVB3</accession>
<keyword evidence="1" id="KW-1133">Transmembrane helix</keyword>
<feature type="signal peptide" evidence="2">
    <location>
        <begin position="1"/>
        <end position="16"/>
    </location>
</feature>
<evidence type="ECO:0000256" key="2">
    <source>
        <dbReference type="SAM" id="SignalP"/>
    </source>
</evidence>
<dbReference type="Proteomes" id="UP000748756">
    <property type="component" value="Unassembled WGS sequence"/>
</dbReference>
<name>A0A9P5RVB3_9FUNG</name>
<organism evidence="3 4">
    <name type="scientific">Linnemannia schmuckeri</name>
    <dbReference type="NCBI Taxonomy" id="64567"/>
    <lineage>
        <taxon>Eukaryota</taxon>
        <taxon>Fungi</taxon>
        <taxon>Fungi incertae sedis</taxon>
        <taxon>Mucoromycota</taxon>
        <taxon>Mortierellomycotina</taxon>
        <taxon>Mortierellomycetes</taxon>
        <taxon>Mortierellales</taxon>
        <taxon>Mortierellaceae</taxon>
        <taxon>Linnemannia</taxon>
    </lineage>
</organism>
<protein>
    <submittedName>
        <fullName evidence="3">Uncharacterized protein</fullName>
    </submittedName>
</protein>
<keyword evidence="1" id="KW-0472">Membrane</keyword>
<evidence type="ECO:0000313" key="3">
    <source>
        <dbReference type="EMBL" id="KAF9148673.1"/>
    </source>
</evidence>
<keyword evidence="1" id="KW-0812">Transmembrane</keyword>
<keyword evidence="4" id="KW-1185">Reference proteome</keyword>
<feature type="chain" id="PRO_5040172496" evidence="2">
    <location>
        <begin position="17"/>
        <end position="212"/>
    </location>
</feature>
<dbReference type="EMBL" id="JAAAUQ010000628">
    <property type="protein sequence ID" value="KAF9148673.1"/>
    <property type="molecule type" value="Genomic_DNA"/>
</dbReference>
<evidence type="ECO:0000313" key="4">
    <source>
        <dbReference type="Proteomes" id="UP000748756"/>
    </source>
</evidence>
<keyword evidence="2" id="KW-0732">Signal</keyword>
<dbReference type="OrthoDB" id="2408457at2759"/>